<dbReference type="STRING" id="1385512.N784_06725"/>
<comment type="caution">
    <text evidence="3">The sequence shown here is derived from an EMBL/GenBank/DDBJ whole genome shotgun (WGS) entry which is preliminary data.</text>
</comment>
<dbReference type="OrthoDB" id="470139at2"/>
<evidence type="ECO:0008006" key="5">
    <source>
        <dbReference type="Google" id="ProtNLM"/>
    </source>
</evidence>
<dbReference type="InterPro" id="IPR032750">
    <property type="entry name" value="TnsD_C"/>
</dbReference>
<evidence type="ECO:0000259" key="2">
    <source>
        <dbReference type="Pfam" id="PF15978"/>
    </source>
</evidence>
<dbReference type="EMBL" id="AVPG01000018">
    <property type="protein sequence ID" value="KGX85890.1"/>
    <property type="molecule type" value="Genomic_DNA"/>
</dbReference>
<name>A0A0A5G477_9BACI</name>
<gene>
    <name evidence="3" type="ORF">N784_06725</name>
</gene>
<sequence>MINFLPELYENELFYSVIARYQRKCGMISVRALIEDLFGRYVLVSSSYFPQYIDSFVKCLPQTSKVTSKEIIEKHTLFPFYTSFLSQEKTDLIYETMGKGSNGSKINIEKLIGFGGSKVRKPSYLKYCPVCFKEDMNTLGESYWRINHQIIGAYYCSKHHILLKESPVLSTGSGLEFICADEQVCNENIVADDYSDTIKQLNLQYIHTAESLLNKNLPRKELNYIINYYIDRLREKGLASKNGNLYMKDVQERFLHYYPPQYLEMMQSGLDPDSPTNWLRLFIRNNQKNRSPLRHLLFLQFLGVNADKLFQEQRVIGKKSNSDKYNPSFDIGQRRESWLRLIAENPGANRSQLKDKGKGLHTWICRYDWEWYDNVTPKAQLGKEKTGTIDWKKRDEECLRLATGAVEKLLIKQGKPIRITTESIRKEIGIGKWIRNPKLIRTNQYIQEVSEDIDSFRIRKIKWAIKEMMAKGETLTAYKIQLYAGFGGGKGIFRKLIIKTLYELGN</sequence>
<protein>
    <recommendedName>
        <fullName evidence="5">Transposon Tn7 transposition protein TnsD C-termianl domain-containing protein</fullName>
    </recommendedName>
</protein>
<proteinExistence type="predicted"/>
<evidence type="ECO:0000313" key="3">
    <source>
        <dbReference type="EMBL" id="KGX85890.1"/>
    </source>
</evidence>
<dbReference type="RefSeq" id="WP_036835041.1">
    <property type="nucleotide sequence ID" value="NZ_AVPG01000018.1"/>
</dbReference>
<reference evidence="3 4" key="1">
    <citation type="submission" date="2013-08" db="EMBL/GenBank/DDBJ databases">
        <authorList>
            <person name="Huang J."/>
            <person name="Wang G."/>
        </authorList>
    </citation>
    <scope>NUCLEOTIDE SEQUENCE [LARGE SCALE GENOMIC DNA]</scope>
    <source>
        <strain evidence="3 4">JSM 072002</strain>
    </source>
</reference>
<feature type="domain" description="Transposon Tn7 transposition protein TnsD C-terminal" evidence="2">
    <location>
        <begin position="331"/>
        <end position="436"/>
    </location>
</feature>
<dbReference type="Pfam" id="PF15978">
    <property type="entry name" value="TnsD"/>
    <property type="match status" value="2"/>
</dbReference>
<evidence type="ECO:0000259" key="1">
    <source>
        <dbReference type="Pfam" id="PF06527"/>
    </source>
</evidence>
<dbReference type="AlphaFoldDB" id="A0A0A5G477"/>
<dbReference type="Pfam" id="PF06527">
    <property type="entry name" value="TniQ"/>
    <property type="match status" value="1"/>
</dbReference>
<dbReference type="Proteomes" id="UP000030401">
    <property type="component" value="Unassembled WGS sequence"/>
</dbReference>
<feature type="domain" description="TniQ" evidence="1">
    <location>
        <begin position="6"/>
        <end position="163"/>
    </location>
</feature>
<accession>A0A0A5G477</accession>
<dbReference type="InterPro" id="IPR009492">
    <property type="entry name" value="TniQ"/>
</dbReference>
<evidence type="ECO:0000313" key="4">
    <source>
        <dbReference type="Proteomes" id="UP000030401"/>
    </source>
</evidence>
<keyword evidence="4" id="KW-1185">Reference proteome</keyword>
<dbReference type="eggNOG" id="COG3677">
    <property type="taxonomic scope" value="Bacteria"/>
</dbReference>
<organism evidence="3 4">
    <name type="scientific">Pontibacillus litoralis JSM 072002</name>
    <dbReference type="NCBI Taxonomy" id="1385512"/>
    <lineage>
        <taxon>Bacteria</taxon>
        <taxon>Bacillati</taxon>
        <taxon>Bacillota</taxon>
        <taxon>Bacilli</taxon>
        <taxon>Bacillales</taxon>
        <taxon>Bacillaceae</taxon>
        <taxon>Pontibacillus</taxon>
    </lineage>
</organism>
<feature type="domain" description="Transposon Tn7 transposition protein TnsD C-terminal" evidence="2">
    <location>
        <begin position="207"/>
        <end position="315"/>
    </location>
</feature>